<comment type="caution">
    <text evidence="3">The sequence shown here is derived from an EMBL/GenBank/DDBJ whole genome shotgun (WGS) entry which is preliminary data.</text>
</comment>
<dbReference type="GO" id="GO:0005634">
    <property type="term" value="C:nucleus"/>
    <property type="evidence" value="ECO:0007669"/>
    <property type="project" value="TreeGrafter"/>
</dbReference>
<proteinExistence type="inferred from homology"/>
<name>A0A2N3NEX0_9PEZI</name>
<comment type="similarity">
    <text evidence="1">Belongs to the rtf2 family.</text>
</comment>
<evidence type="ECO:0000256" key="2">
    <source>
        <dbReference type="SAM" id="MobiDB-lite"/>
    </source>
</evidence>
<dbReference type="STRING" id="41688.A0A2N3NEX0"/>
<dbReference type="EMBL" id="NLAX01000008">
    <property type="protein sequence ID" value="PKS10937.1"/>
    <property type="molecule type" value="Genomic_DNA"/>
</dbReference>
<sequence length="715" mass="76791">MGNDGGSIPTRRELVKNAARNPTISELRATAHESLSHAWSHCPLTGDKLDMENTVSDWCGRLYNYESVLKALMPVDDDDAKDEEIGAGEVSFASTGIKSLRDIVKVKFKRYTPPEGKAKWACPISLKEFGAGTKALYIVPCGHAFSEVAMKEVQEKTCPECGESFEETNVIPILPTTEAETKKLAERIEKLQEEGLAHSLKKDKKAGKKKRKRGDAEKTEANGNNGEKNGERLHKAAKKDDRLSGINNAMASSLTAKVLAEQDELNRRRKLAGILVQNISRFASHAIYLQLVFLAALGRSRSLGLTSRRSTNLHLVHTLLRFRYAPELLFLGTGEPDVCAPPGTVPAALTILIPQDHALTSTKAFAVETVFVIGEFAIDAVEVAHAGVSVALLALLHGLLKPAELIRVLARLGANAFVLEGSKDIIRSVVFGKVLLFSLKSGDLGGEVSIGGVEGITRCGNGRSFERLTDISVLGLILGGLEVLPVDTVHLTILEENIANLGIANEWARLSGNLGSIVLPRLNSLFDTLVVEVGIVLVLEARQDTLKVSDLSAKLIALVDNKLESIAELLNTHLGLLKKLAELTATDTSLDNLSAFRALDIVEFLLQLNLLQLSLGNITLEVGDLGLHVPADLLSLTDELEACSASLLHGFAPLLLNAAVFLADLHALVRALDASNTRVFLGTIAAQFVITDAIIDISEGNIAADVTPVLAPKAG</sequence>
<feature type="compositionally biased region" description="Basic and acidic residues" evidence="2">
    <location>
        <begin position="228"/>
        <end position="242"/>
    </location>
</feature>
<dbReference type="InterPro" id="IPR013083">
    <property type="entry name" value="Znf_RING/FYVE/PHD"/>
</dbReference>
<dbReference type="PANTHER" id="PTHR12775:SF0">
    <property type="entry name" value="REPLICATION TERMINATION FACTOR 2"/>
    <property type="match status" value="1"/>
</dbReference>
<dbReference type="Proteomes" id="UP000233524">
    <property type="component" value="Unassembled WGS sequence"/>
</dbReference>
<feature type="compositionally biased region" description="Basic residues" evidence="2">
    <location>
        <begin position="199"/>
        <end position="213"/>
    </location>
</feature>
<accession>A0A2N3NEX0</accession>
<protein>
    <submittedName>
        <fullName evidence="3">Uncharacterized protein</fullName>
    </submittedName>
</protein>
<gene>
    <name evidence="3" type="ORF">jhhlp_002695</name>
</gene>
<dbReference type="PANTHER" id="PTHR12775">
    <property type="entry name" value="PROTEIN C20ORF43 HOMOLOG"/>
    <property type="match status" value="1"/>
</dbReference>
<dbReference type="CDD" id="cd16653">
    <property type="entry name" value="RING-like_Rtf2"/>
    <property type="match status" value="1"/>
</dbReference>
<dbReference type="InterPro" id="IPR027799">
    <property type="entry name" value="Rtf2_RING-finger"/>
</dbReference>
<dbReference type="InParanoid" id="A0A2N3NEX0"/>
<dbReference type="SUPFAM" id="SSF57850">
    <property type="entry name" value="RING/U-box"/>
    <property type="match status" value="1"/>
</dbReference>
<dbReference type="GO" id="GO:0006274">
    <property type="term" value="P:DNA replication termination"/>
    <property type="evidence" value="ECO:0007669"/>
    <property type="project" value="TreeGrafter"/>
</dbReference>
<dbReference type="InterPro" id="IPR006735">
    <property type="entry name" value="Rtf2"/>
</dbReference>
<dbReference type="AlphaFoldDB" id="A0A2N3NEX0"/>
<keyword evidence="4" id="KW-1185">Reference proteome</keyword>
<dbReference type="VEuPathDB" id="FungiDB:jhhlp_002695"/>
<dbReference type="OrthoDB" id="247013at2759"/>
<evidence type="ECO:0000256" key="1">
    <source>
        <dbReference type="ARBA" id="ARBA00009885"/>
    </source>
</evidence>
<dbReference type="Pfam" id="PF04641">
    <property type="entry name" value="Rtf2"/>
    <property type="match status" value="1"/>
</dbReference>
<dbReference type="Gene3D" id="3.30.40.10">
    <property type="entry name" value="Zinc/RING finger domain, C3HC4 (zinc finger)"/>
    <property type="match status" value="1"/>
</dbReference>
<feature type="region of interest" description="Disordered" evidence="2">
    <location>
        <begin position="196"/>
        <end position="242"/>
    </location>
</feature>
<evidence type="ECO:0000313" key="4">
    <source>
        <dbReference type="Proteomes" id="UP000233524"/>
    </source>
</evidence>
<reference evidence="3 4" key="1">
    <citation type="journal article" date="2017" name="G3 (Bethesda)">
        <title>First Draft Genome Sequence of the Pathogenic Fungus Lomentospora prolificans (Formerly Scedosporium prolificans).</title>
        <authorList>
            <person name="Luo R."/>
            <person name="Zimin A."/>
            <person name="Workman R."/>
            <person name="Fan Y."/>
            <person name="Pertea G."/>
            <person name="Grossman N."/>
            <person name="Wear M.P."/>
            <person name="Jia B."/>
            <person name="Miller H."/>
            <person name="Casadevall A."/>
            <person name="Timp W."/>
            <person name="Zhang S.X."/>
            <person name="Salzberg S.L."/>
        </authorList>
    </citation>
    <scope>NUCLEOTIDE SEQUENCE [LARGE SCALE GENOMIC DNA]</scope>
    <source>
        <strain evidence="3 4">JHH-5317</strain>
    </source>
</reference>
<organism evidence="3 4">
    <name type="scientific">Lomentospora prolificans</name>
    <dbReference type="NCBI Taxonomy" id="41688"/>
    <lineage>
        <taxon>Eukaryota</taxon>
        <taxon>Fungi</taxon>
        <taxon>Dikarya</taxon>
        <taxon>Ascomycota</taxon>
        <taxon>Pezizomycotina</taxon>
        <taxon>Sordariomycetes</taxon>
        <taxon>Hypocreomycetidae</taxon>
        <taxon>Microascales</taxon>
        <taxon>Microascaceae</taxon>
        <taxon>Lomentospora</taxon>
    </lineage>
</organism>
<evidence type="ECO:0000313" key="3">
    <source>
        <dbReference type="EMBL" id="PKS10937.1"/>
    </source>
</evidence>